<comment type="cofactor">
    <cofactor evidence="1">
        <name>Zn(2+)</name>
        <dbReference type="ChEBI" id="CHEBI:29105"/>
    </cofactor>
</comment>
<evidence type="ECO:0000256" key="3">
    <source>
        <dbReference type="ARBA" id="ARBA00022801"/>
    </source>
</evidence>
<keyword evidence="4" id="KW-0862">Zinc</keyword>
<dbReference type="Gene3D" id="3.40.630.10">
    <property type="entry name" value="Zn peptidases"/>
    <property type="match status" value="1"/>
</dbReference>
<evidence type="ECO:0000256" key="2">
    <source>
        <dbReference type="ARBA" id="ARBA00022723"/>
    </source>
</evidence>
<dbReference type="EMBL" id="CP016379">
    <property type="protein sequence ID" value="AZR73439.1"/>
    <property type="molecule type" value="Genomic_DNA"/>
</dbReference>
<dbReference type="PIRSF" id="PIRSF001123">
    <property type="entry name" value="PepA_GA"/>
    <property type="match status" value="1"/>
</dbReference>
<feature type="domain" description="Peptidase M20 dimerisation" evidence="7">
    <location>
        <begin position="181"/>
        <end position="273"/>
    </location>
</feature>
<evidence type="ECO:0000313" key="9">
    <source>
        <dbReference type="Proteomes" id="UP000267250"/>
    </source>
</evidence>
<dbReference type="NCBIfam" id="TIGR01883">
    <property type="entry name" value="PepT-like"/>
    <property type="match status" value="1"/>
</dbReference>
<dbReference type="AlphaFoldDB" id="A0A3S9SYQ9"/>
<dbReference type="Proteomes" id="UP000267250">
    <property type="component" value="Chromosome"/>
</dbReference>
<evidence type="ECO:0000256" key="1">
    <source>
        <dbReference type="ARBA" id="ARBA00001947"/>
    </source>
</evidence>
<keyword evidence="3" id="KW-0378">Hydrolase</keyword>
<dbReference type="OrthoDB" id="9773892at2"/>
<evidence type="ECO:0000313" key="8">
    <source>
        <dbReference type="EMBL" id="AZR73439.1"/>
    </source>
</evidence>
<dbReference type="GO" id="GO:0046872">
    <property type="term" value="F:metal ion binding"/>
    <property type="evidence" value="ECO:0007669"/>
    <property type="project" value="UniProtKB-UniRule"/>
</dbReference>
<dbReference type="InterPro" id="IPR011650">
    <property type="entry name" value="Peptidase_M20_dimer"/>
</dbReference>
<dbReference type="InterPro" id="IPR010162">
    <property type="entry name" value="PepT-like"/>
</dbReference>
<accession>A0A3S9SYQ9</accession>
<protein>
    <submittedName>
        <fullName evidence="8">Peptidase M20</fullName>
    </submittedName>
</protein>
<comment type="cofactor">
    <cofactor evidence="6">
        <name>a divalent metal cation</name>
        <dbReference type="ChEBI" id="CHEBI:60240"/>
    </cofactor>
    <text evidence="6">Binds 2 divalent metal cations per subunit.</text>
</comment>
<dbReference type="SUPFAM" id="SSF55031">
    <property type="entry name" value="Bacterial exopeptidase dimerisation domain"/>
    <property type="match status" value="1"/>
</dbReference>
<gene>
    <name evidence="8" type="ORF">BBF96_08620</name>
</gene>
<reference evidence="8 9" key="1">
    <citation type="submission" date="2016-07" db="EMBL/GenBank/DDBJ databases">
        <title>Genome and transcriptome analysis of iron-reducing fermentative bacteria Anoxybacter fermentans.</title>
        <authorList>
            <person name="Zeng X."/>
            <person name="Shao Z."/>
        </authorList>
    </citation>
    <scope>NUCLEOTIDE SEQUENCE [LARGE SCALE GENOMIC DNA]</scope>
    <source>
        <strain evidence="8 9">DY22613</strain>
    </source>
</reference>
<dbReference type="Gene3D" id="3.30.70.360">
    <property type="match status" value="1"/>
</dbReference>
<dbReference type="InterPro" id="IPR002933">
    <property type="entry name" value="Peptidase_M20"/>
</dbReference>
<keyword evidence="2 6" id="KW-0479">Metal-binding</keyword>
<evidence type="ECO:0000256" key="4">
    <source>
        <dbReference type="ARBA" id="ARBA00022833"/>
    </source>
</evidence>
<sequence>MIKKKRLVDLFMELVTIDSETKKERKMADQLKTELENLGLEVHEDNAGENIGGNAGNVIGVLKGKVDTPSLLLCAHMDRVSPGKGIEPVLKDGVITSKGDTVLAADDIAGVAAILEALWVIKENNLEHGEIKVLFTVAEEGGLHGVKNVNPEEIRADYGFCYDSSGDVGTIVVQGPAQYRFEAIVKGKAAHAGINPSAGINAIKVASLAISEMKLGQIDEETTANIGVIKGGQATNIVPDRVELLGEARSRNRKKLEAQVAHMRDILERAAAKFGAEVEINTQLMYPSFFFSEEDPVVIIAKEAAKSIGIETNLVPSGGGSDANILNGYGIPTINLGIGMEKVHSTEEFITVENLVKAAEYTVAIIQMVTK</sequence>
<dbReference type="PANTHER" id="PTHR42994:SF2">
    <property type="entry name" value="PEPTIDASE"/>
    <property type="match status" value="1"/>
</dbReference>
<evidence type="ECO:0000256" key="5">
    <source>
        <dbReference type="PIRNR" id="PIRNR001123"/>
    </source>
</evidence>
<dbReference type="InterPro" id="IPR036264">
    <property type="entry name" value="Bact_exopeptidase_dim_dom"/>
</dbReference>
<evidence type="ECO:0000256" key="6">
    <source>
        <dbReference type="PIRSR" id="PIRSR001123-2"/>
    </source>
</evidence>
<feature type="binding site" evidence="6">
    <location>
        <position position="344"/>
    </location>
    <ligand>
        <name>Zn(2+)</name>
        <dbReference type="ChEBI" id="CHEBI:29105"/>
        <label>2</label>
    </ligand>
</feature>
<keyword evidence="9" id="KW-1185">Reference proteome</keyword>
<dbReference type="InterPro" id="IPR008007">
    <property type="entry name" value="Peptidase_M42"/>
</dbReference>
<dbReference type="RefSeq" id="WP_127016780.1">
    <property type="nucleotide sequence ID" value="NZ_CP016379.1"/>
</dbReference>
<dbReference type="GO" id="GO:0004177">
    <property type="term" value="F:aminopeptidase activity"/>
    <property type="evidence" value="ECO:0007669"/>
    <property type="project" value="UniProtKB-UniRule"/>
</dbReference>
<evidence type="ECO:0000259" key="7">
    <source>
        <dbReference type="Pfam" id="PF07687"/>
    </source>
</evidence>
<dbReference type="Pfam" id="PF01546">
    <property type="entry name" value="Peptidase_M20"/>
    <property type="match status" value="1"/>
</dbReference>
<organism evidence="8 9">
    <name type="scientific">Anoxybacter fermentans</name>
    <dbReference type="NCBI Taxonomy" id="1323375"/>
    <lineage>
        <taxon>Bacteria</taxon>
        <taxon>Bacillati</taxon>
        <taxon>Bacillota</taxon>
        <taxon>Clostridia</taxon>
        <taxon>Halanaerobiales</taxon>
        <taxon>Anoxybacter</taxon>
    </lineage>
</organism>
<dbReference type="SUPFAM" id="SSF53187">
    <property type="entry name" value="Zn-dependent exopeptidases"/>
    <property type="match status" value="1"/>
</dbReference>
<dbReference type="Pfam" id="PF07687">
    <property type="entry name" value="M20_dimer"/>
    <property type="match status" value="1"/>
</dbReference>
<comment type="similarity">
    <text evidence="5">Belongs to the peptidase M42 family.</text>
</comment>
<proteinExistence type="inferred from homology"/>
<name>A0A3S9SYQ9_9FIRM</name>
<dbReference type="KEGG" id="aft:BBF96_08620"/>
<dbReference type="PANTHER" id="PTHR42994">
    <property type="entry name" value="PEPTIDASE T"/>
    <property type="match status" value="1"/>
</dbReference>